<evidence type="ECO:0000256" key="7">
    <source>
        <dbReference type="ARBA" id="ARBA00022989"/>
    </source>
</evidence>
<dbReference type="InterPro" id="IPR020846">
    <property type="entry name" value="MFS_dom"/>
</dbReference>
<feature type="transmembrane region" description="Helical" evidence="12">
    <location>
        <begin position="249"/>
        <end position="273"/>
    </location>
</feature>
<dbReference type="GO" id="GO:0015293">
    <property type="term" value="F:symporter activity"/>
    <property type="evidence" value="ECO:0007669"/>
    <property type="project" value="UniProtKB-KW"/>
</dbReference>
<dbReference type="InterPro" id="IPR005828">
    <property type="entry name" value="MFS_sugar_transport-like"/>
</dbReference>
<comment type="similarity">
    <text evidence="2">Belongs to the major facilitator superfamily. Metabolite:H+ Symporter (MHS) family (TC 2.A.1.6) family.</text>
</comment>
<evidence type="ECO:0000256" key="9">
    <source>
        <dbReference type="ARBA" id="ARBA00037295"/>
    </source>
</evidence>
<dbReference type="SUPFAM" id="SSF103473">
    <property type="entry name" value="MFS general substrate transporter"/>
    <property type="match status" value="1"/>
</dbReference>
<feature type="transmembrane region" description="Helical" evidence="12">
    <location>
        <begin position="314"/>
        <end position="332"/>
    </location>
</feature>
<evidence type="ECO:0000256" key="10">
    <source>
        <dbReference type="ARBA" id="ARBA00039918"/>
    </source>
</evidence>
<dbReference type="Pfam" id="PF00083">
    <property type="entry name" value="Sugar_tr"/>
    <property type="match status" value="1"/>
</dbReference>
<keyword evidence="8 12" id="KW-0472">Membrane</keyword>
<keyword evidence="7 12" id="KW-1133">Transmembrane helix</keyword>
<dbReference type="EMBL" id="CP108195">
    <property type="protein sequence ID" value="WTS11956.1"/>
    <property type="molecule type" value="Genomic_DNA"/>
</dbReference>
<comment type="function">
    <text evidence="9">May be a proton symporter involved in the uptake of osmolytes such as proline and glycine betaine.</text>
</comment>
<feature type="transmembrane region" description="Helical" evidence="12">
    <location>
        <begin position="380"/>
        <end position="400"/>
    </location>
</feature>
<organism evidence="14">
    <name type="scientific">Streptomyces sp. NBC_00119</name>
    <dbReference type="NCBI Taxonomy" id="2975659"/>
    <lineage>
        <taxon>Bacteria</taxon>
        <taxon>Bacillati</taxon>
        <taxon>Actinomycetota</taxon>
        <taxon>Actinomycetes</taxon>
        <taxon>Kitasatosporales</taxon>
        <taxon>Streptomycetaceae</taxon>
        <taxon>Streptomyces</taxon>
    </lineage>
</organism>
<dbReference type="Gene3D" id="1.20.1250.20">
    <property type="entry name" value="MFS general substrate transporter like domains"/>
    <property type="match status" value="2"/>
</dbReference>
<dbReference type="GO" id="GO:0005886">
    <property type="term" value="C:plasma membrane"/>
    <property type="evidence" value="ECO:0007669"/>
    <property type="project" value="UniProtKB-SubCell"/>
</dbReference>
<comment type="subcellular location">
    <subcellularLocation>
        <location evidence="1">Cell membrane</location>
        <topology evidence="1">Multi-pass membrane protein</topology>
    </subcellularLocation>
</comment>
<feature type="transmembrane region" description="Helical" evidence="12">
    <location>
        <begin position="59"/>
        <end position="83"/>
    </location>
</feature>
<keyword evidence="5 12" id="KW-0812">Transmembrane</keyword>
<feature type="transmembrane region" description="Helical" evidence="12">
    <location>
        <begin position="119"/>
        <end position="139"/>
    </location>
</feature>
<evidence type="ECO:0000256" key="6">
    <source>
        <dbReference type="ARBA" id="ARBA00022847"/>
    </source>
</evidence>
<dbReference type="PANTHER" id="PTHR43045">
    <property type="entry name" value="SHIKIMATE TRANSPORTER"/>
    <property type="match status" value="1"/>
</dbReference>
<dbReference type="PROSITE" id="PS50850">
    <property type="entry name" value="MFS"/>
    <property type="match status" value="1"/>
</dbReference>
<evidence type="ECO:0000256" key="3">
    <source>
        <dbReference type="ARBA" id="ARBA00022448"/>
    </source>
</evidence>
<feature type="transmembrane region" description="Helical" evidence="12">
    <location>
        <begin position="338"/>
        <end position="360"/>
    </location>
</feature>
<evidence type="ECO:0000313" key="14">
    <source>
        <dbReference type="EMBL" id="WTS11956.1"/>
    </source>
</evidence>
<dbReference type="FunFam" id="1.20.1250.20:FF:000001">
    <property type="entry name" value="Dicarboxylate MFS transporter"/>
    <property type="match status" value="1"/>
</dbReference>
<evidence type="ECO:0000256" key="4">
    <source>
        <dbReference type="ARBA" id="ARBA00022475"/>
    </source>
</evidence>
<feature type="region of interest" description="Disordered" evidence="11">
    <location>
        <begin position="1"/>
        <end position="21"/>
    </location>
</feature>
<protein>
    <recommendedName>
        <fullName evidence="10">Putative proline/betaine transporter</fullName>
    </recommendedName>
</protein>
<keyword evidence="4" id="KW-1003">Cell membrane</keyword>
<dbReference type="CDD" id="cd17369">
    <property type="entry name" value="MFS_ShiA_like"/>
    <property type="match status" value="1"/>
</dbReference>
<gene>
    <name evidence="14" type="ORF">OHU69_13490</name>
</gene>
<evidence type="ECO:0000256" key="8">
    <source>
        <dbReference type="ARBA" id="ARBA00023136"/>
    </source>
</evidence>
<feature type="transmembrane region" description="Helical" evidence="12">
    <location>
        <begin position="195"/>
        <end position="214"/>
    </location>
</feature>
<proteinExistence type="inferred from homology"/>
<feature type="transmembrane region" description="Helical" evidence="12">
    <location>
        <begin position="406"/>
        <end position="428"/>
    </location>
</feature>
<keyword evidence="3" id="KW-0813">Transport</keyword>
<feature type="transmembrane region" description="Helical" evidence="12">
    <location>
        <begin position="30"/>
        <end position="53"/>
    </location>
</feature>
<evidence type="ECO:0000256" key="11">
    <source>
        <dbReference type="SAM" id="MobiDB-lite"/>
    </source>
</evidence>
<name>A0AAU1U251_9ACTN</name>
<feature type="transmembrane region" description="Helical" evidence="12">
    <location>
        <begin position="95"/>
        <end position="113"/>
    </location>
</feature>
<evidence type="ECO:0000256" key="1">
    <source>
        <dbReference type="ARBA" id="ARBA00004651"/>
    </source>
</evidence>
<evidence type="ECO:0000259" key="13">
    <source>
        <dbReference type="PROSITE" id="PS50850"/>
    </source>
</evidence>
<feature type="transmembrane region" description="Helical" evidence="12">
    <location>
        <begin position="285"/>
        <end position="302"/>
    </location>
</feature>
<dbReference type="InterPro" id="IPR036259">
    <property type="entry name" value="MFS_trans_sf"/>
</dbReference>
<evidence type="ECO:0000256" key="2">
    <source>
        <dbReference type="ARBA" id="ARBA00008240"/>
    </source>
</evidence>
<accession>A0AAU1U251</accession>
<feature type="transmembrane region" description="Helical" evidence="12">
    <location>
        <begin position="160"/>
        <end position="183"/>
    </location>
</feature>
<evidence type="ECO:0000256" key="5">
    <source>
        <dbReference type="ARBA" id="ARBA00022692"/>
    </source>
</evidence>
<feature type="domain" description="Major facilitator superfamily (MFS) profile" evidence="13">
    <location>
        <begin position="22"/>
        <end position="432"/>
    </location>
</feature>
<dbReference type="AlphaFoldDB" id="A0AAU1U251"/>
<dbReference type="PANTHER" id="PTHR43045:SF1">
    <property type="entry name" value="SHIKIMATE TRANSPORTER"/>
    <property type="match status" value="1"/>
</dbReference>
<sequence length="443" mass="46759">METTVVSMDSPHPPGGASPRRRAAASMAGAVIDWYDFFLYGIAAATIFGPQYFPSHDEFVGLLASMASFAVGFVFRPLGGAIFGHFGDRIGRRQMLFLTVLIMGLASAAIGALPTYAAMGIAAPICLVLLRAIQGVAVGGEWGGAALMAVESAPPGKKNFLASGVQVGSFIGLLLGTAVFSLMQALTTQAQFESWGWRIPFLISLVFAVAGLLIRTGVAESTEFAEAKEKREQTRAPLWVALKTSPLRILAVIGMRLVDQGCFYIAFTFSLVYVENYTDHPTSTVLAASMIALALASFLTPVYGKLADRVGVRWFYVAGPLCAAAAAVPFFLSLRSGSLVLMTLAFFALINLGHNISTAVQQTWFTGMFDISVRYSGAGFGYALAGAVGGFIPLVATALAGHDGDWLGVALLLAGLALAALVTGLFAYRWTSAAATDQRHEPV</sequence>
<keyword evidence="6" id="KW-0769">Symport</keyword>
<evidence type="ECO:0000256" key="12">
    <source>
        <dbReference type="SAM" id="Phobius"/>
    </source>
</evidence>
<reference evidence="14" key="1">
    <citation type="submission" date="2022-10" db="EMBL/GenBank/DDBJ databases">
        <title>The complete genomes of actinobacterial strains from the NBC collection.</title>
        <authorList>
            <person name="Joergensen T.S."/>
            <person name="Alvarez Arevalo M."/>
            <person name="Sterndorff E.B."/>
            <person name="Faurdal D."/>
            <person name="Vuksanovic O."/>
            <person name="Mourched A.-S."/>
            <person name="Charusanti P."/>
            <person name="Shaw S."/>
            <person name="Blin K."/>
            <person name="Weber T."/>
        </authorList>
    </citation>
    <scope>NUCLEOTIDE SEQUENCE</scope>
    <source>
        <strain evidence="14">NBC_00119</strain>
    </source>
</reference>